<keyword evidence="1" id="KW-0880">Kelch repeat</keyword>
<evidence type="ECO:0000256" key="1">
    <source>
        <dbReference type="ARBA" id="ARBA00022441"/>
    </source>
</evidence>
<proteinExistence type="predicted"/>
<evidence type="ECO:0000313" key="3">
    <source>
        <dbReference type="EMBL" id="CAB4018534.1"/>
    </source>
</evidence>
<dbReference type="Pfam" id="PF24681">
    <property type="entry name" value="Kelch_KLHDC2_KLHL20_DRC7"/>
    <property type="match status" value="1"/>
</dbReference>
<dbReference type="Proteomes" id="UP001152795">
    <property type="component" value="Unassembled WGS sequence"/>
</dbReference>
<dbReference type="Gene3D" id="2.120.10.80">
    <property type="entry name" value="Kelch-type beta propeller"/>
    <property type="match status" value="2"/>
</dbReference>
<accession>A0A6S7IHT9</accession>
<evidence type="ECO:0000313" key="4">
    <source>
        <dbReference type="Proteomes" id="UP001152795"/>
    </source>
</evidence>
<sequence>MFNKQKEMLEAIQNLTTTVNKMRAGNVKAAPTCDPKPQGNIVIIGGQARCAGKHGGVDNKLLDSVEVYSLANRTWSKLAPMKHKRAATTAHFYNGRVMVTGGRCDNNVTRSIEHIQIPGENVPVRAPLDALLAAELPFECYGHKTTILNDYMWLVGGSLNSKKSSCSNAIYTKPLHSTDNFLVKCRMPEPLSYHGLEVVDNELLIIGGTTTGLARDIVKTVLSYNIATSELRKVHPLPFPMADMATVKHGDDVIIIGGVNKENKYLNTVFKYNHKKRVCERLPDMKYKRDECAAVISGNKVFVMGGNNSEEGCLSSVECFDLELHVWHELPSMSEAKFKIAAVLVP</sequence>
<dbReference type="OrthoDB" id="45365at2759"/>
<protein>
    <submittedName>
        <fullName evidence="3">Actin-binding IPP</fullName>
    </submittedName>
</protein>
<comment type="caution">
    <text evidence="3">The sequence shown here is derived from an EMBL/GenBank/DDBJ whole genome shotgun (WGS) entry which is preliminary data.</text>
</comment>
<dbReference type="Pfam" id="PF01344">
    <property type="entry name" value="Kelch_1"/>
    <property type="match status" value="1"/>
</dbReference>
<dbReference type="InterPro" id="IPR006652">
    <property type="entry name" value="Kelch_1"/>
</dbReference>
<dbReference type="EMBL" id="CACRXK020010049">
    <property type="protein sequence ID" value="CAB4018534.1"/>
    <property type="molecule type" value="Genomic_DNA"/>
</dbReference>
<dbReference type="SUPFAM" id="SSF117281">
    <property type="entry name" value="Kelch motif"/>
    <property type="match status" value="2"/>
</dbReference>
<dbReference type="PANTHER" id="PTHR45632">
    <property type="entry name" value="LD33804P"/>
    <property type="match status" value="1"/>
</dbReference>
<dbReference type="SMART" id="SM00612">
    <property type="entry name" value="Kelch"/>
    <property type="match status" value="4"/>
</dbReference>
<organism evidence="3 4">
    <name type="scientific">Paramuricea clavata</name>
    <name type="common">Red gorgonian</name>
    <name type="synonym">Violescent sea-whip</name>
    <dbReference type="NCBI Taxonomy" id="317549"/>
    <lineage>
        <taxon>Eukaryota</taxon>
        <taxon>Metazoa</taxon>
        <taxon>Cnidaria</taxon>
        <taxon>Anthozoa</taxon>
        <taxon>Octocorallia</taxon>
        <taxon>Malacalcyonacea</taxon>
        <taxon>Plexauridae</taxon>
        <taxon>Paramuricea</taxon>
    </lineage>
</organism>
<reference evidence="3" key="1">
    <citation type="submission" date="2020-04" db="EMBL/GenBank/DDBJ databases">
        <authorList>
            <person name="Alioto T."/>
            <person name="Alioto T."/>
            <person name="Gomez Garrido J."/>
        </authorList>
    </citation>
    <scope>NUCLEOTIDE SEQUENCE</scope>
    <source>
        <strain evidence="3">A484AB</strain>
    </source>
</reference>
<keyword evidence="4" id="KW-1185">Reference proteome</keyword>
<dbReference type="AlphaFoldDB" id="A0A6S7IHT9"/>
<dbReference type="PANTHER" id="PTHR45632:SF3">
    <property type="entry name" value="KELCH-LIKE PROTEIN 32"/>
    <property type="match status" value="1"/>
</dbReference>
<evidence type="ECO:0000256" key="2">
    <source>
        <dbReference type="ARBA" id="ARBA00022737"/>
    </source>
</evidence>
<keyword evidence="2" id="KW-0677">Repeat</keyword>
<dbReference type="InterPro" id="IPR015915">
    <property type="entry name" value="Kelch-typ_b-propeller"/>
</dbReference>
<gene>
    <name evidence="3" type="ORF">PACLA_8A077960</name>
</gene>
<name>A0A6S7IHT9_PARCT</name>